<dbReference type="Gene3D" id="2.30.30.110">
    <property type="match status" value="1"/>
</dbReference>
<dbReference type="PANTHER" id="PTHR33988:SF2">
    <property type="entry name" value="ENDORIBONUCLEASE MAZF"/>
    <property type="match status" value="1"/>
</dbReference>
<dbReference type="GO" id="GO:0006402">
    <property type="term" value="P:mRNA catabolic process"/>
    <property type="evidence" value="ECO:0007669"/>
    <property type="project" value="TreeGrafter"/>
</dbReference>
<evidence type="ECO:0000313" key="2">
    <source>
        <dbReference type="Proteomes" id="UP000199673"/>
    </source>
</evidence>
<dbReference type="Proteomes" id="UP000199673">
    <property type="component" value="Unassembled WGS sequence"/>
</dbReference>
<dbReference type="GO" id="GO:0003677">
    <property type="term" value="F:DNA binding"/>
    <property type="evidence" value="ECO:0007669"/>
    <property type="project" value="InterPro"/>
</dbReference>
<name>A0A1I7AHK9_9BACT</name>
<evidence type="ECO:0000313" key="1">
    <source>
        <dbReference type="EMBL" id="SFT74414.1"/>
    </source>
</evidence>
<organism evidence="1 2">
    <name type="scientific">Algoriphagus locisalis</name>
    <dbReference type="NCBI Taxonomy" id="305507"/>
    <lineage>
        <taxon>Bacteria</taxon>
        <taxon>Pseudomonadati</taxon>
        <taxon>Bacteroidota</taxon>
        <taxon>Cytophagia</taxon>
        <taxon>Cytophagales</taxon>
        <taxon>Cyclobacteriaceae</taxon>
        <taxon>Algoriphagus</taxon>
    </lineage>
</organism>
<dbReference type="InterPro" id="IPR011067">
    <property type="entry name" value="Plasmid_toxin/cell-grow_inhib"/>
</dbReference>
<dbReference type="AlphaFoldDB" id="A0A1I7AHK9"/>
<dbReference type="Pfam" id="PF02452">
    <property type="entry name" value="PemK_toxin"/>
    <property type="match status" value="1"/>
</dbReference>
<dbReference type="RefSeq" id="WP_091692485.1">
    <property type="nucleotide sequence ID" value="NZ_FPBF01000002.1"/>
</dbReference>
<sequence length="107" mass="12260">MEITQYLIVLVNLDPTVGSEIKKTRPYVVISPNEMNLHLQTIVIAPMTTNLKKYPTRIAVYHDGKKGMIAIDQLRTIDRSRIVKSFDKLSQAEIRKCKSVIKETFVD</sequence>
<dbReference type="GO" id="GO:0016075">
    <property type="term" value="P:rRNA catabolic process"/>
    <property type="evidence" value="ECO:0007669"/>
    <property type="project" value="TreeGrafter"/>
</dbReference>
<proteinExistence type="predicted"/>
<reference evidence="2" key="1">
    <citation type="submission" date="2016-10" db="EMBL/GenBank/DDBJ databases">
        <authorList>
            <person name="Varghese N."/>
            <person name="Submissions S."/>
        </authorList>
    </citation>
    <scope>NUCLEOTIDE SEQUENCE [LARGE SCALE GENOMIC DNA]</scope>
    <source>
        <strain evidence="2">DSM 23445</strain>
    </source>
</reference>
<dbReference type="GO" id="GO:0004521">
    <property type="term" value="F:RNA endonuclease activity"/>
    <property type="evidence" value="ECO:0007669"/>
    <property type="project" value="TreeGrafter"/>
</dbReference>
<dbReference type="PANTHER" id="PTHR33988">
    <property type="entry name" value="ENDORIBONUCLEASE MAZF-RELATED"/>
    <property type="match status" value="1"/>
</dbReference>
<dbReference type="EMBL" id="FPBF01000002">
    <property type="protein sequence ID" value="SFT74414.1"/>
    <property type="molecule type" value="Genomic_DNA"/>
</dbReference>
<dbReference type="InterPro" id="IPR003477">
    <property type="entry name" value="PemK-like"/>
</dbReference>
<accession>A0A1I7AHK9</accession>
<keyword evidence="2" id="KW-1185">Reference proteome</keyword>
<dbReference type="STRING" id="305507.SAMN04489724_1973"/>
<protein>
    <submittedName>
        <fullName evidence="1">mRNA interferase MazF</fullName>
    </submittedName>
</protein>
<dbReference type="OrthoDB" id="9808744at2"/>
<gene>
    <name evidence="1" type="ORF">SAMN04489724_1973</name>
</gene>
<dbReference type="SUPFAM" id="SSF50118">
    <property type="entry name" value="Cell growth inhibitor/plasmid maintenance toxic component"/>
    <property type="match status" value="1"/>
</dbReference>